<keyword evidence="1" id="KW-0175">Coiled coil</keyword>
<reference evidence="3" key="1">
    <citation type="submission" date="2023-01" db="EMBL/GenBank/DDBJ databases">
        <title>Key to firefly adult light organ development and bioluminescence: homeobox transcription factors regulate luciferase expression and transportation to peroxisome.</title>
        <authorList>
            <person name="Fu X."/>
        </authorList>
    </citation>
    <scope>NUCLEOTIDE SEQUENCE [LARGE SCALE GENOMIC DNA]</scope>
</reference>
<evidence type="ECO:0000256" key="1">
    <source>
        <dbReference type="SAM" id="Coils"/>
    </source>
</evidence>
<name>A0AAN7S9E9_9COLE</name>
<accession>A0AAN7S9E9</accession>
<comment type="caution">
    <text evidence="2">The sequence shown here is derived from an EMBL/GenBank/DDBJ whole genome shotgun (WGS) entry which is preliminary data.</text>
</comment>
<dbReference type="EMBL" id="JARPUR010000003">
    <property type="protein sequence ID" value="KAK4879916.1"/>
    <property type="molecule type" value="Genomic_DNA"/>
</dbReference>
<keyword evidence="3" id="KW-1185">Reference proteome</keyword>
<sequence length="223" mass="26340">MSESFLNKLNEEIQRHALIVSDNSRALQEVLKRIVSENKYCAETDILQTRALDKFKEEQIKHVKTKLNSNEITSKLSLLRRQIQEKERTIRDLENKLKNQNEKYENYKLEQDKLHRNNKTVLNALQKAIKQFTQHFQYTIHNAHLDDSTKYCVVVNFVIKRKESTYPIKFIFDRNTDSLLEFDASALLNEEEHESLVNCYKQSQNNIALLCTLRNLVLAKDIL</sequence>
<gene>
    <name evidence="2" type="ORF">RN001_008062</name>
</gene>
<organism evidence="2 3">
    <name type="scientific">Aquatica leii</name>
    <dbReference type="NCBI Taxonomy" id="1421715"/>
    <lineage>
        <taxon>Eukaryota</taxon>
        <taxon>Metazoa</taxon>
        <taxon>Ecdysozoa</taxon>
        <taxon>Arthropoda</taxon>
        <taxon>Hexapoda</taxon>
        <taxon>Insecta</taxon>
        <taxon>Pterygota</taxon>
        <taxon>Neoptera</taxon>
        <taxon>Endopterygota</taxon>
        <taxon>Coleoptera</taxon>
        <taxon>Polyphaga</taxon>
        <taxon>Elateriformia</taxon>
        <taxon>Elateroidea</taxon>
        <taxon>Lampyridae</taxon>
        <taxon>Luciolinae</taxon>
        <taxon>Aquatica</taxon>
    </lineage>
</organism>
<dbReference type="AlphaFoldDB" id="A0AAN7S9E9"/>
<feature type="coiled-coil region" evidence="1">
    <location>
        <begin position="69"/>
        <end position="117"/>
    </location>
</feature>
<evidence type="ECO:0000313" key="2">
    <source>
        <dbReference type="EMBL" id="KAK4879916.1"/>
    </source>
</evidence>
<proteinExistence type="predicted"/>
<evidence type="ECO:0000313" key="3">
    <source>
        <dbReference type="Proteomes" id="UP001353858"/>
    </source>
</evidence>
<evidence type="ECO:0008006" key="4">
    <source>
        <dbReference type="Google" id="ProtNLM"/>
    </source>
</evidence>
<protein>
    <recommendedName>
        <fullName evidence="4">Kinetochore protein SPC25</fullName>
    </recommendedName>
</protein>
<dbReference type="Proteomes" id="UP001353858">
    <property type="component" value="Unassembled WGS sequence"/>
</dbReference>